<reference evidence="5 6" key="1">
    <citation type="submission" date="2019-09" db="EMBL/GenBank/DDBJ databases">
        <title>Report of infection by Mycobacterium simiae a patient suffering from pulmonary tuberculosis.</title>
        <authorList>
            <person name="Mohanty P.S."/>
            <person name="Bansal A.K."/>
            <person name="Singh H."/>
            <person name="Sharma S."/>
            <person name="Patil S.A."/>
            <person name="Upadhaya P."/>
            <person name="Singh P.K."/>
            <person name="Kumar D."/>
            <person name="Kumar S."/>
            <person name="Singh R.K."/>
            <person name="Chaudhary B."/>
        </authorList>
    </citation>
    <scope>NUCLEOTIDE SEQUENCE [LARGE SCALE GENOMIC DNA]</scope>
    <source>
        <strain evidence="5 6">JAL-560-SIM</strain>
    </source>
</reference>
<dbReference type="GO" id="GO:0003677">
    <property type="term" value="F:DNA binding"/>
    <property type="evidence" value="ECO:0007669"/>
    <property type="project" value="UniProtKB-KW"/>
</dbReference>
<dbReference type="Gene3D" id="1.10.10.10">
    <property type="entry name" value="Winged helix-like DNA-binding domain superfamily/Winged helix DNA-binding domain"/>
    <property type="match status" value="1"/>
</dbReference>
<comment type="caution">
    <text evidence="5">The sequence shown here is derived from an EMBL/GenBank/DDBJ whole genome shotgun (WGS) entry which is preliminary data.</text>
</comment>
<keyword evidence="2" id="KW-0238">DNA-binding</keyword>
<dbReference type="Gene3D" id="3.30.450.40">
    <property type="match status" value="1"/>
</dbReference>
<name>A0A5B1BUS0_MYCSI</name>
<evidence type="ECO:0000256" key="3">
    <source>
        <dbReference type="ARBA" id="ARBA00023163"/>
    </source>
</evidence>
<evidence type="ECO:0000256" key="2">
    <source>
        <dbReference type="ARBA" id="ARBA00023125"/>
    </source>
</evidence>
<dbReference type="OrthoDB" id="3928741at2"/>
<protein>
    <submittedName>
        <fullName evidence="5">Transcriptional regulator</fullName>
    </submittedName>
</protein>
<dbReference type="InterPro" id="IPR036388">
    <property type="entry name" value="WH-like_DNA-bd_sf"/>
</dbReference>
<evidence type="ECO:0000256" key="1">
    <source>
        <dbReference type="ARBA" id="ARBA00023015"/>
    </source>
</evidence>
<organism evidence="5 6">
    <name type="scientific">Mycobacterium simiae</name>
    <name type="common">Mycobacterium habana</name>
    <dbReference type="NCBI Taxonomy" id="1784"/>
    <lineage>
        <taxon>Bacteria</taxon>
        <taxon>Bacillati</taxon>
        <taxon>Actinomycetota</taxon>
        <taxon>Actinomycetes</taxon>
        <taxon>Mycobacteriales</taxon>
        <taxon>Mycobacteriaceae</taxon>
        <taxon>Mycobacterium</taxon>
        <taxon>Mycobacterium simiae complex</taxon>
    </lineage>
</organism>
<dbReference type="SMART" id="SM00862">
    <property type="entry name" value="Trans_reg_C"/>
    <property type="match status" value="1"/>
</dbReference>
<keyword evidence="1" id="KW-0805">Transcription regulation</keyword>
<evidence type="ECO:0000313" key="6">
    <source>
        <dbReference type="Proteomes" id="UP000324701"/>
    </source>
</evidence>
<accession>A0A5B1BUS0</accession>
<dbReference type="InterPro" id="IPR001867">
    <property type="entry name" value="OmpR/PhoB-type_DNA-bd"/>
</dbReference>
<sequence>MTGDRGLRARRSATYRSWSQFMSGQTPADIRPEVLSSWCRTRRLLAPDIAIAPLGHAEANHEALLASTRVLDDTMRDTLRESNVAVAIADLRGQIVWTTGEPRLMRVAEKVNYAPGGLWDEASIGTNAMSLALSCDRPSAICSAEHWSLALHDWSCYAAPIRDPKTQRRFGVLNFSTPWDRAHPAMCMAVTALAQRLGAETAASAAASDLGGDGIRLSVLGEHLLTVASRPVRLTRRQTEIMLLLAMHPAGVSLAELHADLYGDEAVQLGTLKAEVSHLRHLLDGRVSRTPYRLLGKVSVDALDLLEDLRKARVADAVIRFGGPLLPWSESPRIVRLARTVEVAVRDAVLNSNDYESALALVPHMEEDTALADHIMRILPPGDGRRHILRGHLTSID</sequence>
<dbReference type="EMBL" id="VTZN01000013">
    <property type="protein sequence ID" value="KAA1251485.1"/>
    <property type="molecule type" value="Genomic_DNA"/>
</dbReference>
<evidence type="ECO:0000259" key="4">
    <source>
        <dbReference type="SMART" id="SM00862"/>
    </source>
</evidence>
<keyword evidence="6" id="KW-1185">Reference proteome</keyword>
<dbReference type="RefSeq" id="WP_149652669.1">
    <property type="nucleotide sequence ID" value="NZ_VTZN01000013.1"/>
</dbReference>
<dbReference type="Proteomes" id="UP000324701">
    <property type="component" value="Unassembled WGS sequence"/>
</dbReference>
<keyword evidence="3" id="KW-0804">Transcription</keyword>
<evidence type="ECO:0000313" key="5">
    <source>
        <dbReference type="EMBL" id="KAA1251485.1"/>
    </source>
</evidence>
<dbReference type="GO" id="GO:0000160">
    <property type="term" value="P:phosphorelay signal transduction system"/>
    <property type="evidence" value="ECO:0007669"/>
    <property type="project" value="InterPro"/>
</dbReference>
<dbReference type="GO" id="GO:0006355">
    <property type="term" value="P:regulation of DNA-templated transcription"/>
    <property type="evidence" value="ECO:0007669"/>
    <property type="project" value="InterPro"/>
</dbReference>
<feature type="domain" description="OmpR/PhoB-type" evidence="4">
    <location>
        <begin position="229"/>
        <end position="294"/>
    </location>
</feature>
<dbReference type="AlphaFoldDB" id="A0A5B1BUS0"/>
<gene>
    <name evidence="5" type="ORF">F0Q45_03860</name>
</gene>
<dbReference type="InterPro" id="IPR029016">
    <property type="entry name" value="GAF-like_dom_sf"/>
</dbReference>
<proteinExistence type="predicted"/>